<keyword evidence="2 3" id="KW-0040">ANK repeat</keyword>
<dbReference type="Gene3D" id="1.25.40.20">
    <property type="entry name" value="Ankyrin repeat-containing domain"/>
    <property type="match status" value="2"/>
</dbReference>
<feature type="signal peptide" evidence="5">
    <location>
        <begin position="1"/>
        <end position="25"/>
    </location>
</feature>
<dbReference type="EMBL" id="CDMZ01001081">
    <property type="protein sequence ID" value="CEM26870.1"/>
    <property type="molecule type" value="Genomic_DNA"/>
</dbReference>
<keyword evidence="5" id="KW-0732">Signal</keyword>
<feature type="chain" id="PRO_5005189791" evidence="5">
    <location>
        <begin position="26"/>
        <end position="290"/>
    </location>
</feature>
<accession>A0A0G4GC58</accession>
<dbReference type="PROSITE" id="PS50297">
    <property type="entry name" value="ANK_REP_REGION"/>
    <property type="match status" value="3"/>
</dbReference>
<dbReference type="SMART" id="SM00248">
    <property type="entry name" value="ANK"/>
    <property type="match status" value="6"/>
</dbReference>
<gene>
    <name evidence="6" type="ORF">Cvel_4496</name>
</gene>
<dbReference type="PROSITE" id="PS50088">
    <property type="entry name" value="ANK_REPEAT"/>
    <property type="match status" value="3"/>
</dbReference>
<dbReference type="Pfam" id="PF12796">
    <property type="entry name" value="Ank_2"/>
    <property type="match status" value="2"/>
</dbReference>
<keyword evidence="1" id="KW-0677">Repeat</keyword>
<dbReference type="PhylomeDB" id="A0A0G4GC58"/>
<feature type="region of interest" description="Disordered" evidence="4">
    <location>
        <begin position="262"/>
        <end position="290"/>
    </location>
</feature>
<dbReference type="AlphaFoldDB" id="A0A0G4GC58"/>
<name>A0A0G4GC58_9ALVE</name>
<feature type="compositionally biased region" description="Acidic residues" evidence="4">
    <location>
        <begin position="41"/>
        <end position="59"/>
    </location>
</feature>
<dbReference type="VEuPathDB" id="CryptoDB:Cvel_4496"/>
<evidence type="ECO:0000256" key="2">
    <source>
        <dbReference type="ARBA" id="ARBA00023043"/>
    </source>
</evidence>
<evidence type="ECO:0000256" key="4">
    <source>
        <dbReference type="SAM" id="MobiDB-lite"/>
    </source>
</evidence>
<evidence type="ECO:0000256" key="3">
    <source>
        <dbReference type="PROSITE-ProRule" id="PRU00023"/>
    </source>
</evidence>
<feature type="repeat" description="ANK" evidence="3">
    <location>
        <begin position="133"/>
        <end position="165"/>
    </location>
</feature>
<dbReference type="PANTHER" id="PTHR24171:SF9">
    <property type="entry name" value="ANKYRIN REPEAT DOMAIN-CONTAINING PROTEIN 39"/>
    <property type="match status" value="1"/>
</dbReference>
<feature type="compositionally biased region" description="Acidic residues" evidence="4">
    <location>
        <begin position="266"/>
        <end position="290"/>
    </location>
</feature>
<feature type="repeat" description="ANK" evidence="3">
    <location>
        <begin position="206"/>
        <end position="238"/>
    </location>
</feature>
<organism evidence="6">
    <name type="scientific">Chromera velia CCMP2878</name>
    <dbReference type="NCBI Taxonomy" id="1169474"/>
    <lineage>
        <taxon>Eukaryota</taxon>
        <taxon>Sar</taxon>
        <taxon>Alveolata</taxon>
        <taxon>Colpodellida</taxon>
        <taxon>Chromeraceae</taxon>
        <taxon>Chromera</taxon>
    </lineage>
</organism>
<evidence type="ECO:0000313" key="6">
    <source>
        <dbReference type="EMBL" id="CEM26870.1"/>
    </source>
</evidence>
<sequence length="290" mass="30664">MPVFSKPVVASLCALAAFCFQESLSAPAPLSFSSVRRLQEEAAEETADAPAEEETEEIEETPRRPVFTTLFQAAAVGNIDGIYELLENGEDVNAVELVTNYTALYFAAGAGHTEAMAALIGEGADVNVEAFRTKFTPLHNAAWHGQAAATKELLDNDAAVDALDNEQWTPLHLAAFGAEPYDADASIETIQALIDGGANVTALTDEGRNALHYAAQRNRGEVAAFLLEQAPEMAVVMDAGGQTPLELATSEGSTEAVAVLEAAQPAEEEQTEEAEAPAEAEEETPEGEAR</sequence>
<feature type="repeat" description="ANK" evidence="3">
    <location>
        <begin position="99"/>
        <end position="131"/>
    </location>
</feature>
<dbReference type="PANTHER" id="PTHR24171">
    <property type="entry name" value="ANKYRIN REPEAT DOMAIN-CONTAINING PROTEIN 39-RELATED"/>
    <property type="match status" value="1"/>
</dbReference>
<proteinExistence type="predicted"/>
<dbReference type="SUPFAM" id="SSF48403">
    <property type="entry name" value="Ankyrin repeat"/>
    <property type="match status" value="1"/>
</dbReference>
<evidence type="ECO:0000256" key="1">
    <source>
        <dbReference type="ARBA" id="ARBA00022737"/>
    </source>
</evidence>
<reference evidence="6" key="1">
    <citation type="submission" date="2014-11" db="EMBL/GenBank/DDBJ databases">
        <authorList>
            <person name="Otto D Thomas"/>
            <person name="Naeem Raeece"/>
        </authorList>
    </citation>
    <scope>NUCLEOTIDE SEQUENCE</scope>
</reference>
<protein>
    <submittedName>
        <fullName evidence="6">Uncharacterized protein</fullName>
    </submittedName>
</protein>
<dbReference type="InterPro" id="IPR036770">
    <property type="entry name" value="Ankyrin_rpt-contain_sf"/>
</dbReference>
<feature type="region of interest" description="Disordered" evidence="4">
    <location>
        <begin position="41"/>
        <end position="62"/>
    </location>
</feature>
<dbReference type="InterPro" id="IPR002110">
    <property type="entry name" value="Ankyrin_rpt"/>
</dbReference>
<evidence type="ECO:0000256" key="5">
    <source>
        <dbReference type="SAM" id="SignalP"/>
    </source>
</evidence>